<name>A0AB38FHQ7_RHOWR</name>
<dbReference type="Proteomes" id="UP000251211">
    <property type="component" value="Unassembled WGS sequence"/>
</dbReference>
<protein>
    <submittedName>
        <fullName evidence="2">Uncharacterized protein</fullName>
    </submittedName>
</protein>
<feature type="region of interest" description="Disordered" evidence="1">
    <location>
        <begin position="43"/>
        <end position="64"/>
    </location>
</feature>
<evidence type="ECO:0000313" key="2">
    <source>
        <dbReference type="EMBL" id="SPZ41044.1"/>
    </source>
</evidence>
<evidence type="ECO:0000256" key="1">
    <source>
        <dbReference type="SAM" id="MobiDB-lite"/>
    </source>
</evidence>
<organism evidence="2 3">
    <name type="scientific">Rhodococcus wratislaviensis</name>
    <name type="common">Tsukamurella wratislaviensis</name>
    <dbReference type="NCBI Taxonomy" id="44752"/>
    <lineage>
        <taxon>Bacteria</taxon>
        <taxon>Bacillati</taxon>
        <taxon>Actinomycetota</taxon>
        <taxon>Actinomycetes</taxon>
        <taxon>Mycobacteriales</taxon>
        <taxon>Nocardiaceae</taxon>
        <taxon>Rhodococcus</taxon>
    </lineage>
</organism>
<sequence>MSLDGIAVRRLVCCGADWPAIIRVSRFAVSAASEFAIVLISRPGPHRPTRLEGDGAGSGSDQTSLPHLGIKTNLFPVINELFVLETRFWFVSRRY</sequence>
<dbReference type="EMBL" id="UAUI01000022">
    <property type="protein sequence ID" value="SPZ41044.1"/>
    <property type="molecule type" value="Genomic_DNA"/>
</dbReference>
<dbReference type="AlphaFoldDB" id="A0AB38FHQ7"/>
<gene>
    <name evidence="2" type="ORF">NCTC13229_04545</name>
</gene>
<comment type="caution">
    <text evidence="2">The sequence shown here is derived from an EMBL/GenBank/DDBJ whole genome shotgun (WGS) entry which is preliminary data.</text>
</comment>
<dbReference type="RefSeq" id="WP_146777791.1">
    <property type="nucleotide sequence ID" value="NZ_QTTP01000001.1"/>
</dbReference>
<evidence type="ECO:0000313" key="3">
    <source>
        <dbReference type="Proteomes" id="UP000251211"/>
    </source>
</evidence>
<reference evidence="2 3" key="1">
    <citation type="submission" date="2018-06" db="EMBL/GenBank/DDBJ databases">
        <authorList>
            <consortium name="Pathogen Informatics"/>
            <person name="Doyle S."/>
        </authorList>
    </citation>
    <scope>NUCLEOTIDE SEQUENCE [LARGE SCALE GENOMIC DNA]</scope>
    <source>
        <strain evidence="2 3">NCTC13229</strain>
    </source>
</reference>
<proteinExistence type="predicted"/>
<accession>A0AB38FHQ7</accession>